<gene>
    <name evidence="6" type="ORF">SAMN02745126_01041</name>
</gene>
<dbReference type="AlphaFoldDB" id="A0A1T4KM30"/>
<reference evidence="7" key="1">
    <citation type="submission" date="2017-02" db="EMBL/GenBank/DDBJ databases">
        <authorList>
            <person name="Varghese N."/>
            <person name="Submissions S."/>
        </authorList>
    </citation>
    <scope>NUCLEOTIDE SEQUENCE [LARGE SCALE GENOMIC DNA]</scope>
    <source>
        <strain evidence="7">ATCC 27094</strain>
    </source>
</reference>
<dbReference type="Proteomes" id="UP000190092">
    <property type="component" value="Unassembled WGS sequence"/>
</dbReference>
<evidence type="ECO:0000256" key="2">
    <source>
        <dbReference type="ARBA" id="ARBA00022630"/>
    </source>
</evidence>
<organism evidence="6 7">
    <name type="scientific">Enhydrobacter aerosaccus</name>
    <dbReference type="NCBI Taxonomy" id="225324"/>
    <lineage>
        <taxon>Bacteria</taxon>
        <taxon>Pseudomonadati</taxon>
        <taxon>Pseudomonadota</taxon>
        <taxon>Alphaproteobacteria</taxon>
        <taxon>Hyphomicrobiales</taxon>
        <taxon>Enhydrobacter</taxon>
    </lineage>
</organism>
<sequence>MQFGYFTMPSHPPERPLKDGHEWDLQVIRWLDELGFTECWIGEHHTAPWEPHPSPDLLVAQALMQTKKIRLGPGGFLLPYHHPAELANRVAMLDHISGGRLNFGVAASGLPSDWAMFNVDGMSGVNRDMTREALDIILKLWSSNEPFDYKGKYWHVTKPDTMFGFLKPHIKPLQSPHPPIGVAGLSKNSDTLKLAGEKGFLPMSLNLNPGYVRSHWDSVEVGAAKVGRTPNRSDWRVVREVFVADTDEEAMKLSVGANMGRMMREYFLPLLAQFGFFEYLKHDPSVPDSDVTPEYCAKHNWIVGSPKTVIEKIEKIYDEVGGFGQLLVFGFDYVDKPDAWRRSLELLSREVMPKVQHLKPTAPKRMAAE</sequence>
<protein>
    <submittedName>
        <fullName evidence="6">Flavin-dependent oxidoreductase, luciferase family (Includes alkanesulfonate monooxygenase SsuD and methylene tetrahydromethanopterin reductase)</fullName>
    </submittedName>
</protein>
<dbReference type="OrthoDB" id="9804736at2"/>
<proteinExistence type="inferred from homology"/>
<dbReference type="GO" id="GO:0016705">
    <property type="term" value="F:oxidoreductase activity, acting on paired donors, with incorporation or reduction of molecular oxygen"/>
    <property type="evidence" value="ECO:0007669"/>
    <property type="project" value="InterPro"/>
</dbReference>
<accession>A0A1T4KM30</accession>
<evidence type="ECO:0000313" key="7">
    <source>
        <dbReference type="Proteomes" id="UP000190092"/>
    </source>
</evidence>
<evidence type="ECO:0000259" key="5">
    <source>
        <dbReference type="Pfam" id="PF00296"/>
    </source>
</evidence>
<dbReference type="Gene3D" id="3.20.20.30">
    <property type="entry name" value="Luciferase-like domain"/>
    <property type="match status" value="1"/>
</dbReference>
<dbReference type="GO" id="GO:0004497">
    <property type="term" value="F:monooxygenase activity"/>
    <property type="evidence" value="ECO:0007669"/>
    <property type="project" value="UniProtKB-KW"/>
</dbReference>
<dbReference type="InterPro" id="IPR036661">
    <property type="entry name" value="Luciferase-like_sf"/>
</dbReference>
<dbReference type="EMBL" id="FUWJ01000001">
    <property type="protein sequence ID" value="SJZ43451.1"/>
    <property type="molecule type" value="Genomic_DNA"/>
</dbReference>
<dbReference type="GO" id="GO:0005829">
    <property type="term" value="C:cytosol"/>
    <property type="evidence" value="ECO:0007669"/>
    <property type="project" value="TreeGrafter"/>
</dbReference>
<dbReference type="SUPFAM" id="SSF51679">
    <property type="entry name" value="Bacterial luciferase-like"/>
    <property type="match status" value="1"/>
</dbReference>
<keyword evidence="7" id="KW-1185">Reference proteome</keyword>
<evidence type="ECO:0000256" key="4">
    <source>
        <dbReference type="ARBA" id="ARBA00023033"/>
    </source>
</evidence>
<dbReference type="PANTHER" id="PTHR30137">
    <property type="entry name" value="LUCIFERASE-LIKE MONOOXYGENASE"/>
    <property type="match status" value="1"/>
</dbReference>
<evidence type="ECO:0000313" key="6">
    <source>
        <dbReference type="EMBL" id="SJZ43451.1"/>
    </source>
</evidence>
<dbReference type="PANTHER" id="PTHR30137:SF16">
    <property type="entry name" value="BLL0895 PROTEIN"/>
    <property type="match status" value="1"/>
</dbReference>
<dbReference type="RefSeq" id="WP_085932715.1">
    <property type="nucleotide sequence ID" value="NZ_FUWJ01000001.1"/>
</dbReference>
<evidence type="ECO:0000256" key="3">
    <source>
        <dbReference type="ARBA" id="ARBA00023002"/>
    </source>
</evidence>
<feature type="domain" description="Luciferase-like" evidence="5">
    <location>
        <begin position="1"/>
        <end position="321"/>
    </location>
</feature>
<dbReference type="STRING" id="225324.SAMN02745126_01041"/>
<keyword evidence="4 6" id="KW-0503">Monooxygenase</keyword>
<dbReference type="InterPro" id="IPR050766">
    <property type="entry name" value="Bact_Lucif_Oxidored"/>
</dbReference>
<evidence type="ECO:0000256" key="1">
    <source>
        <dbReference type="ARBA" id="ARBA00010426"/>
    </source>
</evidence>
<keyword evidence="2" id="KW-0285">Flavoprotein</keyword>
<name>A0A1T4KM30_9HYPH</name>
<dbReference type="InterPro" id="IPR011251">
    <property type="entry name" value="Luciferase-like_dom"/>
</dbReference>
<dbReference type="Pfam" id="PF00296">
    <property type="entry name" value="Bac_luciferase"/>
    <property type="match status" value="1"/>
</dbReference>
<comment type="similarity">
    <text evidence="1">Belongs to the bacterial luciferase oxidoreductase family.</text>
</comment>
<keyword evidence="3" id="KW-0560">Oxidoreductase</keyword>